<organism evidence="3 4">
    <name type="scientific">Promicromonospora citrea</name>
    <dbReference type="NCBI Taxonomy" id="43677"/>
    <lineage>
        <taxon>Bacteria</taxon>
        <taxon>Bacillati</taxon>
        <taxon>Actinomycetota</taxon>
        <taxon>Actinomycetes</taxon>
        <taxon>Micrococcales</taxon>
        <taxon>Promicromonosporaceae</taxon>
        <taxon>Promicromonospora</taxon>
    </lineage>
</organism>
<name>A0A8H9L325_9MICO</name>
<proteinExistence type="predicted"/>
<keyword evidence="2" id="KW-1133">Transmembrane helix</keyword>
<dbReference type="EMBL" id="BMPT01000006">
    <property type="protein sequence ID" value="GGM23656.1"/>
    <property type="molecule type" value="Genomic_DNA"/>
</dbReference>
<reference evidence="3" key="2">
    <citation type="submission" date="2020-09" db="EMBL/GenBank/DDBJ databases">
        <authorList>
            <person name="Sun Q."/>
            <person name="Ohkuma M."/>
        </authorList>
    </citation>
    <scope>NUCLEOTIDE SEQUENCE</scope>
    <source>
        <strain evidence="3">JCM 3051</strain>
    </source>
</reference>
<comment type="caution">
    <text evidence="3">The sequence shown here is derived from an EMBL/GenBank/DDBJ whole genome shotgun (WGS) entry which is preliminary data.</text>
</comment>
<sequence length="291" mass="32426">MRGSGSATSDRQGPAARRGRRMTDRGGWARGGMVVVALGVASNLVLTFVPDVVPDQVGPVVVYCMTAVIVLVAPLWAYRELIESSRRLQQERRRLRGIEAVGGERSREADVSALWRTATQRVLCFGVGLTSVSQDEEHIRETVGRGVDIDFVMVDPQWLRQQRKVAALAGDYYTESAFVARVEGAYDRLRGLAERYPEEAAGGTVRLHTYRAWVQHSATIVEPWSEDPTGFVEFHVYRRRRAWVRLVLVGLDSGEGDRPYVQQILEEVDQLLGYSLSRPSAVRSVAPRTSA</sequence>
<keyword evidence="2" id="KW-0812">Transmembrane</keyword>
<protein>
    <submittedName>
        <fullName evidence="3">Uncharacterized protein</fullName>
    </submittedName>
</protein>
<evidence type="ECO:0000256" key="1">
    <source>
        <dbReference type="SAM" id="MobiDB-lite"/>
    </source>
</evidence>
<feature type="transmembrane region" description="Helical" evidence="2">
    <location>
        <begin position="60"/>
        <end position="78"/>
    </location>
</feature>
<gene>
    <name evidence="3" type="ORF">GCM10010102_19200</name>
</gene>
<keyword evidence="2" id="KW-0472">Membrane</keyword>
<evidence type="ECO:0000313" key="3">
    <source>
        <dbReference type="EMBL" id="GGM23656.1"/>
    </source>
</evidence>
<feature type="compositionally biased region" description="Polar residues" evidence="1">
    <location>
        <begin position="1"/>
        <end position="11"/>
    </location>
</feature>
<feature type="transmembrane region" description="Helical" evidence="2">
    <location>
        <begin position="27"/>
        <end position="48"/>
    </location>
</feature>
<reference evidence="3" key="1">
    <citation type="journal article" date="2014" name="Int. J. Syst. Evol. Microbiol.">
        <title>Complete genome sequence of Corynebacterium casei LMG S-19264T (=DSM 44701T), isolated from a smear-ripened cheese.</title>
        <authorList>
            <consortium name="US DOE Joint Genome Institute (JGI-PGF)"/>
            <person name="Walter F."/>
            <person name="Albersmeier A."/>
            <person name="Kalinowski J."/>
            <person name="Ruckert C."/>
        </authorList>
    </citation>
    <scope>NUCLEOTIDE SEQUENCE</scope>
    <source>
        <strain evidence="3">JCM 3051</strain>
    </source>
</reference>
<keyword evidence="4" id="KW-1185">Reference proteome</keyword>
<accession>A0A8H9L325</accession>
<dbReference type="AlphaFoldDB" id="A0A8H9L325"/>
<feature type="region of interest" description="Disordered" evidence="1">
    <location>
        <begin position="1"/>
        <end position="24"/>
    </location>
</feature>
<evidence type="ECO:0000313" key="4">
    <source>
        <dbReference type="Proteomes" id="UP000655589"/>
    </source>
</evidence>
<evidence type="ECO:0000256" key="2">
    <source>
        <dbReference type="SAM" id="Phobius"/>
    </source>
</evidence>
<dbReference type="Proteomes" id="UP000655589">
    <property type="component" value="Unassembled WGS sequence"/>
</dbReference>